<protein>
    <submittedName>
        <fullName evidence="2">Uncharacterized protein</fullName>
    </submittedName>
</protein>
<dbReference type="OrthoDB" id="2803094at2759"/>
<evidence type="ECO:0000256" key="1">
    <source>
        <dbReference type="SAM" id="MobiDB-lite"/>
    </source>
</evidence>
<gene>
    <name evidence="2" type="ORF">EUX98_g6066</name>
</gene>
<dbReference type="AlphaFoldDB" id="A0A4V3XI74"/>
<evidence type="ECO:0000313" key="2">
    <source>
        <dbReference type="EMBL" id="THH28113.1"/>
    </source>
</evidence>
<evidence type="ECO:0000313" key="3">
    <source>
        <dbReference type="Proteomes" id="UP000308730"/>
    </source>
</evidence>
<name>A0A4V3XI74_9APHY</name>
<sequence>MAPPRRSTRIKKVASSPSPSAPRQTARTVLRRSTRRIANSPSPNPFVPRFPSLHNNLEPADADSAPKTFSSCLTEAIGGSGMLPTMFDGVVASSTRDLTQTEQVYTPDQQLQWLASGGQIVNSAKDVFHEHHLFNTFLNRVVDEADKEEVKFMRLLHPSSTSSGLPHIIHSEADTTSHINSRLVWPMVHVLQHVLGLAAQAAGIPLETPYVASCHGKRGAGTPDAILVYKDQVCGIGEWKTANAMPEAFIETVVESLQAVEESNLGVPVRFWWGNQDNHGPTDALFRKAMCQVFGQMQSRPNVKVACLSSFDTTVFLYRHPEKPNFLFISEAISSQFITVMDFMAMFALALGITELKPEHIPQMNRENWDCLKDYYRRYPQLTAGLDHRRDEMVKILQEHRQTLDQEAARSNAGKIQKRTRILQDREQYDRMTQ</sequence>
<proteinExistence type="predicted"/>
<accession>A0A4V3XI74</accession>
<feature type="compositionally biased region" description="Basic residues" evidence="1">
    <location>
        <begin position="1"/>
        <end position="12"/>
    </location>
</feature>
<reference evidence="2 3" key="1">
    <citation type="submission" date="2019-02" db="EMBL/GenBank/DDBJ databases">
        <title>Genome sequencing of the rare red list fungi Antrodiella citrinella (Flaviporus citrinellus).</title>
        <authorList>
            <person name="Buettner E."/>
            <person name="Kellner H."/>
        </authorList>
    </citation>
    <scope>NUCLEOTIDE SEQUENCE [LARGE SCALE GENOMIC DNA]</scope>
    <source>
        <strain evidence="2 3">DSM 108506</strain>
    </source>
</reference>
<organism evidence="2 3">
    <name type="scientific">Antrodiella citrinella</name>
    <dbReference type="NCBI Taxonomy" id="2447956"/>
    <lineage>
        <taxon>Eukaryota</taxon>
        <taxon>Fungi</taxon>
        <taxon>Dikarya</taxon>
        <taxon>Basidiomycota</taxon>
        <taxon>Agaricomycotina</taxon>
        <taxon>Agaricomycetes</taxon>
        <taxon>Polyporales</taxon>
        <taxon>Steccherinaceae</taxon>
        <taxon>Antrodiella</taxon>
    </lineage>
</organism>
<feature type="region of interest" description="Disordered" evidence="1">
    <location>
        <begin position="1"/>
        <end position="65"/>
    </location>
</feature>
<keyword evidence="3" id="KW-1185">Reference proteome</keyword>
<dbReference type="Proteomes" id="UP000308730">
    <property type="component" value="Unassembled WGS sequence"/>
</dbReference>
<comment type="caution">
    <text evidence="2">The sequence shown here is derived from an EMBL/GenBank/DDBJ whole genome shotgun (WGS) entry which is preliminary data.</text>
</comment>
<dbReference type="EMBL" id="SGPM01000201">
    <property type="protein sequence ID" value="THH28113.1"/>
    <property type="molecule type" value="Genomic_DNA"/>
</dbReference>